<keyword evidence="1" id="KW-0723">Serine/threonine-protein kinase</keyword>
<evidence type="ECO:0000256" key="2">
    <source>
        <dbReference type="ARBA" id="ARBA00022679"/>
    </source>
</evidence>
<dbReference type="STRING" id="29655.A0A0K9PFP2"/>
<sequence length="268" mass="29974">MLESTNNAVAAKLGVTTNRKSCLGCQNFTIPEIKCAKNNFSESLLIDTGGFGKVYKGTINDGVLVAIKHTHTKSSLAEFETEIEMLTKLRHPHLVSMIGYCEEQNEMIMVYEFMGNGTLQSLLFGIGTDTGPSSSLLVPLTWKQHLEASIGEARGLDYLHSTDRGIIHRDVKTTNILLDDNLVTKMADFGLSKTDPEFDRTHVSTAVRRSFSYLDPEYFRRQQLTEKSDVYSFGVVLFEVICTRPVINPTLPKYHGLSGIRRRVYDVG</sequence>
<dbReference type="GO" id="GO:0004672">
    <property type="term" value="F:protein kinase activity"/>
    <property type="evidence" value="ECO:0000318"/>
    <property type="project" value="GO_Central"/>
</dbReference>
<dbReference type="PANTHER" id="PTHR48006:SF84">
    <property type="entry name" value="REPEAT TRANSMEMBRANE PROTEIN KINASE, PUTATIVE, EXPRESSED-RELATED"/>
    <property type="match status" value="1"/>
</dbReference>
<keyword evidence="5" id="KW-0067">ATP-binding</keyword>
<dbReference type="Gene3D" id="3.30.200.20">
    <property type="entry name" value="Phosphorylase Kinase, domain 1"/>
    <property type="match status" value="1"/>
</dbReference>
<keyword evidence="3" id="KW-0547">Nucleotide-binding</keyword>
<dbReference type="Proteomes" id="UP000036987">
    <property type="component" value="Unassembled WGS sequence"/>
</dbReference>
<evidence type="ECO:0000313" key="7">
    <source>
        <dbReference type="EMBL" id="KMZ67784.1"/>
    </source>
</evidence>
<dbReference type="FunFam" id="3.30.200.20:FF:000039">
    <property type="entry name" value="receptor-like protein kinase FERONIA"/>
    <property type="match status" value="1"/>
</dbReference>
<evidence type="ECO:0000259" key="6">
    <source>
        <dbReference type="PROSITE" id="PS50011"/>
    </source>
</evidence>
<evidence type="ECO:0000256" key="5">
    <source>
        <dbReference type="ARBA" id="ARBA00022840"/>
    </source>
</evidence>
<keyword evidence="4 7" id="KW-0418">Kinase</keyword>
<dbReference type="PROSITE" id="PS50011">
    <property type="entry name" value="PROTEIN_KINASE_DOM"/>
    <property type="match status" value="1"/>
</dbReference>
<evidence type="ECO:0000256" key="4">
    <source>
        <dbReference type="ARBA" id="ARBA00022777"/>
    </source>
</evidence>
<keyword evidence="8" id="KW-1185">Reference proteome</keyword>
<dbReference type="InterPro" id="IPR008271">
    <property type="entry name" value="Ser/Thr_kinase_AS"/>
</dbReference>
<dbReference type="Pfam" id="PF07714">
    <property type="entry name" value="PK_Tyr_Ser-Thr"/>
    <property type="match status" value="1"/>
</dbReference>
<accession>A0A0K9PFP2</accession>
<proteinExistence type="predicted"/>
<protein>
    <submittedName>
        <fullName evidence="7">Protein kinase</fullName>
    </submittedName>
</protein>
<dbReference type="InterPro" id="IPR001245">
    <property type="entry name" value="Ser-Thr/Tyr_kinase_cat_dom"/>
</dbReference>
<feature type="domain" description="Protein kinase" evidence="6">
    <location>
        <begin position="40"/>
        <end position="268"/>
    </location>
</feature>
<dbReference type="PANTHER" id="PTHR48006">
    <property type="entry name" value="LEUCINE-RICH REPEAT-CONTAINING PROTEIN DDB_G0281931-RELATED"/>
    <property type="match status" value="1"/>
</dbReference>
<dbReference type="Gene3D" id="1.10.510.10">
    <property type="entry name" value="Transferase(Phosphotransferase) domain 1"/>
    <property type="match status" value="1"/>
</dbReference>
<keyword evidence="2" id="KW-0808">Transferase</keyword>
<evidence type="ECO:0000313" key="8">
    <source>
        <dbReference type="Proteomes" id="UP000036987"/>
    </source>
</evidence>
<dbReference type="InterPro" id="IPR051824">
    <property type="entry name" value="LRR_Rcpt-Like_S/T_Kinase"/>
</dbReference>
<dbReference type="SUPFAM" id="SSF56112">
    <property type="entry name" value="Protein kinase-like (PK-like)"/>
    <property type="match status" value="1"/>
</dbReference>
<comment type="caution">
    <text evidence="7">The sequence shown here is derived from an EMBL/GenBank/DDBJ whole genome shotgun (WGS) entry which is preliminary data.</text>
</comment>
<dbReference type="OrthoDB" id="4062651at2759"/>
<dbReference type="SMART" id="SM00220">
    <property type="entry name" value="S_TKc"/>
    <property type="match status" value="1"/>
</dbReference>
<dbReference type="AlphaFoldDB" id="A0A0K9PFP2"/>
<dbReference type="InterPro" id="IPR011009">
    <property type="entry name" value="Kinase-like_dom_sf"/>
</dbReference>
<dbReference type="EMBL" id="LFYR01000888">
    <property type="protein sequence ID" value="KMZ67784.1"/>
    <property type="molecule type" value="Genomic_DNA"/>
</dbReference>
<dbReference type="GO" id="GO:0004674">
    <property type="term" value="F:protein serine/threonine kinase activity"/>
    <property type="evidence" value="ECO:0007669"/>
    <property type="project" value="UniProtKB-KW"/>
</dbReference>
<dbReference type="PROSITE" id="PS00108">
    <property type="entry name" value="PROTEIN_KINASE_ST"/>
    <property type="match status" value="1"/>
</dbReference>
<evidence type="ECO:0000256" key="3">
    <source>
        <dbReference type="ARBA" id="ARBA00022741"/>
    </source>
</evidence>
<dbReference type="GO" id="GO:0005524">
    <property type="term" value="F:ATP binding"/>
    <property type="evidence" value="ECO:0007669"/>
    <property type="project" value="UniProtKB-KW"/>
</dbReference>
<dbReference type="GO" id="GO:0005886">
    <property type="term" value="C:plasma membrane"/>
    <property type="evidence" value="ECO:0000318"/>
    <property type="project" value="GO_Central"/>
</dbReference>
<name>A0A0K9PFP2_ZOSMR</name>
<evidence type="ECO:0000256" key="1">
    <source>
        <dbReference type="ARBA" id="ARBA00022527"/>
    </source>
</evidence>
<gene>
    <name evidence="7" type="ORF">ZOSMA_259G00050</name>
</gene>
<dbReference type="InterPro" id="IPR000719">
    <property type="entry name" value="Prot_kinase_dom"/>
</dbReference>
<dbReference type="OMA" id="HITEWAM"/>
<reference evidence="8" key="1">
    <citation type="journal article" date="2016" name="Nature">
        <title>The genome of the seagrass Zostera marina reveals angiosperm adaptation to the sea.</title>
        <authorList>
            <person name="Olsen J.L."/>
            <person name="Rouze P."/>
            <person name="Verhelst B."/>
            <person name="Lin Y.-C."/>
            <person name="Bayer T."/>
            <person name="Collen J."/>
            <person name="Dattolo E."/>
            <person name="De Paoli E."/>
            <person name="Dittami S."/>
            <person name="Maumus F."/>
            <person name="Michel G."/>
            <person name="Kersting A."/>
            <person name="Lauritano C."/>
            <person name="Lohaus R."/>
            <person name="Toepel M."/>
            <person name="Tonon T."/>
            <person name="Vanneste K."/>
            <person name="Amirebrahimi M."/>
            <person name="Brakel J."/>
            <person name="Bostroem C."/>
            <person name="Chovatia M."/>
            <person name="Grimwood J."/>
            <person name="Jenkins J.W."/>
            <person name="Jueterbock A."/>
            <person name="Mraz A."/>
            <person name="Stam W.T."/>
            <person name="Tice H."/>
            <person name="Bornberg-Bauer E."/>
            <person name="Green P.J."/>
            <person name="Pearson G.A."/>
            <person name="Procaccini G."/>
            <person name="Duarte C.M."/>
            <person name="Schmutz J."/>
            <person name="Reusch T.B.H."/>
            <person name="Van de Peer Y."/>
        </authorList>
    </citation>
    <scope>NUCLEOTIDE SEQUENCE [LARGE SCALE GENOMIC DNA]</scope>
    <source>
        <strain evidence="8">cv. Finnish</strain>
    </source>
</reference>
<organism evidence="7 8">
    <name type="scientific">Zostera marina</name>
    <name type="common">Eelgrass</name>
    <dbReference type="NCBI Taxonomy" id="29655"/>
    <lineage>
        <taxon>Eukaryota</taxon>
        <taxon>Viridiplantae</taxon>
        <taxon>Streptophyta</taxon>
        <taxon>Embryophyta</taxon>
        <taxon>Tracheophyta</taxon>
        <taxon>Spermatophyta</taxon>
        <taxon>Magnoliopsida</taxon>
        <taxon>Liliopsida</taxon>
        <taxon>Zosteraceae</taxon>
        <taxon>Zostera</taxon>
    </lineage>
</organism>